<dbReference type="SUPFAM" id="SSF51695">
    <property type="entry name" value="PLC-like phosphodiesterases"/>
    <property type="match status" value="1"/>
</dbReference>
<reference evidence="2 3" key="1">
    <citation type="journal article" date="2012" name="Plant Cell">
        <title>Genome comparison of barley and maize smut fungi reveals targeted loss of RNA silencing components and species-specific presence of transposable elements.</title>
        <authorList>
            <person name="Laurie J.D."/>
            <person name="Ali S."/>
            <person name="Linning R."/>
            <person name="Mannhaupt G."/>
            <person name="Wong P."/>
            <person name="Gueldener U."/>
            <person name="Muensterkoetter M."/>
            <person name="Moore R."/>
            <person name="Kahmann R."/>
            <person name="Bakkeren G."/>
            <person name="Schirawski J."/>
        </authorList>
    </citation>
    <scope>NUCLEOTIDE SEQUENCE [LARGE SCALE GENOMIC DNA]</scope>
    <source>
        <strain evidence="3">Uh4875-4</strain>
    </source>
</reference>
<dbReference type="Pfam" id="PF26146">
    <property type="entry name" value="PI-PLC_X"/>
    <property type="match status" value="1"/>
</dbReference>
<dbReference type="AlphaFoldDB" id="I2FMR6"/>
<evidence type="ECO:0000313" key="2">
    <source>
        <dbReference type="EMBL" id="CCF48209.1"/>
    </source>
</evidence>
<dbReference type="eggNOG" id="ENOG502QVX2">
    <property type="taxonomic scope" value="Eukaryota"/>
</dbReference>
<evidence type="ECO:0000256" key="1">
    <source>
        <dbReference type="SAM" id="SignalP"/>
    </source>
</evidence>
<dbReference type="GO" id="GO:0006629">
    <property type="term" value="P:lipid metabolic process"/>
    <property type="evidence" value="ECO:0007669"/>
    <property type="project" value="InterPro"/>
</dbReference>
<protein>
    <recommendedName>
        <fullName evidence="4">PLC-like phosphodiesterase</fullName>
    </recommendedName>
</protein>
<dbReference type="InterPro" id="IPR051057">
    <property type="entry name" value="PI-PLC_domain"/>
</dbReference>
<dbReference type="HOGENOM" id="CLU_037358_2_0_1"/>
<dbReference type="STRING" id="1128400.I2FMR6"/>
<evidence type="ECO:0008006" key="4">
    <source>
        <dbReference type="Google" id="ProtNLM"/>
    </source>
</evidence>
<dbReference type="Proteomes" id="UP000006174">
    <property type="component" value="Unassembled WGS sequence"/>
</dbReference>
<dbReference type="OrthoDB" id="7984201at2759"/>
<keyword evidence="1" id="KW-0732">Signal</keyword>
<feature type="chain" id="PRO_5003657815" description="PLC-like phosphodiesterase" evidence="1">
    <location>
        <begin position="24"/>
        <end position="416"/>
    </location>
</feature>
<sequence length="416" mass="43518">MFRFTQLLSAALAIAIATNVISALPSPASSAATIESRQALQECQPVHASFNCDEAVALPSERGLDFEAPALAKRASVCNGDASLCSRLYSNVTYIGAHNSYALGTLQSASSGKNQEQSVTQQLNDGIRLLQVQAHKSTNSTSASAIDLCHSSCQLENGGTLESYLTEVKSWVDSNPNDVITILIVNSDDQPASSFATAFESTGLSSKAFAPSPGAAALAKNAWPSLGSMIDAGKTVVTFIDNSADVSSVPYILSHFQNTWENPYNQISVPFNCTVDRINSGSSPTNMMYLVNHYLDSTFNLFGTNVFVPNTAQIATTNGYNSIMTDADNCASMHGSSYPTYLLTDFYDQGNGSVFQAAAAMNRVAYVAKPIGNATKSSSSSSSSSSGSSSGALSSKISLSNVAAVVASLALASSLL</sequence>
<dbReference type="InterPro" id="IPR017946">
    <property type="entry name" value="PLC-like_Pdiesterase_TIM-brl"/>
</dbReference>
<feature type="signal peptide" evidence="1">
    <location>
        <begin position="1"/>
        <end position="23"/>
    </location>
</feature>
<dbReference type="Gene3D" id="3.20.20.190">
    <property type="entry name" value="Phosphatidylinositol (PI) phosphodiesterase"/>
    <property type="match status" value="1"/>
</dbReference>
<dbReference type="EMBL" id="CAGI01000132">
    <property type="protein sequence ID" value="CCF48209.1"/>
    <property type="molecule type" value="Genomic_DNA"/>
</dbReference>
<dbReference type="PANTHER" id="PTHR13593">
    <property type="match status" value="1"/>
</dbReference>
<dbReference type="OMA" id="TFDCNVN"/>
<organism evidence="2 3">
    <name type="scientific">Ustilago hordei</name>
    <name type="common">Barley covered smut fungus</name>
    <dbReference type="NCBI Taxonomy" id="120017"/>
    <lineage>
        <taxon>Eukaryota</taxon>
        <taxon>Fungi</taxon>
        <taxon>Dikarya</taxon>
        <taxon>Basidiomycota</taxon>
        <taxon>Ustilaginomycotina</taxon>
        <taxon>Ustilaginomycetes</taxon>
        <taxon>Ustilaginales</taxon>
        <taxon>Ustilaginaceae</taxon>
        <taxon>Ustilago</taxon>
    </lineage>
</organism>
<accession>I2FMR6</accession>
<comment type="caution">
    <text evidence="2">The sequence shown here is derived from an EMBL/GenBank/DDBJ whole genome shotgun (WGS) entry which is preliminary data.</text>
</comment>
<proteinExistence type="predicted"/>
<gene>
    <name evidence="2" type="ORF">UHOR_05886</name>
</gene>
<keyword evidence="3" id="KW-1185">Reference proteome</keyword>
<evidence type="ECO:0000313" key="3">
    <source>
        <dbReference type="Proteomes" id="UP000006174"/>
    </source>
</evidence>
<dbReference type="PANTHER" id="PTHR13593:SF140">
    <property type="entry name" value="PLC-LIKE PHOSPHODIESTERASE"/>
    <property type="match status" value="1"/>
</dbReference>
<name>I2FMR6_USTHO</name>
<dbReference type="GO" id="GO:0008081">
    <property type="term" value="F:phosphoric diester hydrolase activity"/>
    <property type="evidence" value="ECO:0007669"/>
    <property type="project" value="InterPro"/>
</dbReference>